<dbReference type="EMBL" id="CP042806">
    <property type="protein sequence ID" value="QEE31148.1"/>
    <property type="molecule type" value="Genomic_DNA"/>
</dbReference>
<proteinExistence type="predicted"/>
<protein>
    <submittedName>
        <fullName evidence="2">Uncharacterized protein</fullName>
    </submittedName>
</protein>
<evidence type="ECO:0000256" key="1">
    <source>
        <dbReference type="SAM" id="MobiDB-lite"/>
    </source>
</evidence>
<dbReference type="KEGG" id="talb:FTW19_03080"/>
<keyword evidence="3" id="KW-1185">Reference proteome</keyword>
<organism evidence="2 3">
    <name type="scientific">Terriglobus albidus</name>
    <dbReference type="NCBI Taxonomy" id="1592106"/>
    <lineage>
        <taxon>Bacteria</taxon>
        <taxon>Pseudomonadati</taxon>
        <taxon>Acidobacteriota</taxon>
        <taxon>Terriglobia</taxon>
        <taxon>Terriglobales</taxon>
        <taxon>Acidobacteriaceae</taxon>
        <taxon>Terriglobus</taxon>
    </lineage>
</organism>
<feature type="region of interest" description="Disordered" evidence="1">
    <location>
        <begin position="169"/>
        <end position="191"/>
    </location>
</feature>
<reference evidence="2 3" key="1">
    <citation type="submission" date="2019-08" db="EMBL/GenBank/DDBJ databases">
        <title>Complete genome sequence of Terriglobus albidus strain ORNL.</title>
        <authorList>
            <person name="Podar M."/>
        </authorList>
    </citation>
    <scope>NUCLEOTIDE SEQUENCE [LARGE SCALE GENOMIC DNA]</scope>
    <source>
        <strain evidence="2 3">ORNL</strain>
    </source>
</reference>
<evidence type="ECO:0000313" key="2">
    <source>
        <dbReference type="EMBL" id="QEE31148.1"/>
    </source>
</evidence>
<sequence>MTACKKTATVAPNYAGAIDTYYAAHPLCVWPAPPQFPVQVAHSDQDKTRQFDALVDQGLLTRTSAEKKIIIVSKQMNNYDISEKGRSAWTVDPSQPGYGNFCYGHRKVASIDSNTPTSDQPGATTTVNYHYTIDGVPDWAEAPETKIAFPAIQFALSGPKPTTAMLTNTPQGWQLTKTGNSTTGDDSGVVQ</sequence>
<dbReference type="OrthoDB" id="116080at2"/>
<accession>A0A5B9EGH0</accession>
<gene>
    <name evidence="2" type="ORF">FTW19_03080</name>
</gene>
<name>A0A5B9EGH0_9BACT</name>
<evidence type="ECO:0000313" key="3">
    <source>
        <dbReference type="Proteomes" id="UP000321820"/>
    </source>
</evidence>
<dbReference type="Proteomes" id="UP000321820">
    <property type="component" value="Chromosome"/>
</dbReference>
<dbReference type="AlphaFoldDB" id="A0A5B9EGH0"/>